<keyword evidence="8" id="KW-1185">Reference proteome</keyword>
<dbReference type="InterPro" id="IPR002401">
    <property type="entry name" value="Cyt_P450_E_grp-I"/>
</dbReference>
<keyword evidence="6" id="KW-1133">Transmembrane helix</keyword>
<accession>A0A6A1VWY3</accession>
<evidence type="ECO:0000313" key="7">
    <source>
        <dbReference type="EMBL" id="KAB1217253.1"/>
    </source>
</evidence>
<organism evidence="7 8">
    <name type="scientific">Morella rubra</name>
    <name type="common">Chinese bayberry</name>
    <dbReference type="NCBI Taxonomy" id="262757"/>
    <lineage>
        <taxon>Eukaryota</taxon>
        <taxon>Viridiplantae</taxon>
        <taxon>Streptophyta</taxon>
        <taxon>Embryophyta</taxon>
        <taxon>Tracheophyta</taxon>
        <taxon>Spermatophyta</taxon>
        <taxon>Magnoliopsida</taxon>
        <taxon>eudicotyledons</taxon>
        <taxon>Gunneridae</taxon>
        <taxon>Pentapetalae</taxon>
        <taxon>rosids</taxon>
        <taxon>fabids</taxon>
        <taxon>Fagales</taxon>
        <taxon>Myricaceae</taxon>
        <taxon>Morella</taxon>
    </lineage>
</organism>
<dbReference type="PROSITE" id="PS00086">
    <property type="entry name" value="CYTOCHROME_P450"/>
    <property type="match status" value="1"/>
</dbReference>
<keyword evidence="5" id="KW-0503">Monooxygenase</keyword>
<comment type="cofactor">
    <cofactor evidence="4">
        <name>heme</name>
        <dbReference type="ChEBI" id="CHEBI:30413"/>
    </cofactor>
</comment>
<evidence type="ECO:0000256" key="4">
    <source>
        <dbReference type="PIRSR" id="PIRSR602401-1"/>
    </source>
</evidence>
<keyword evidence="3 4" id="KW-0408">Iron</keyword>
<dbReference type="PANTHER" id="PTHR47955:SF18">
    <property type="entry name" value="CYTOCHROME P450 71A1-LIKE"/>
    <property type="match status" value="1"/>
</dbReference>
<name>A0A6A1VWY3_9ROSI</name>
<protein>
    <submittedName>
        <fullName evidence="7">Cytochrome P450 71A1</fullName>
    </submittedName>
</protein>
<evidence type="ECO:0000256" key="2">
    <source>
        <dbReference type="ARBA" id="ARBA00022723"/>
    </source>
</evidence>
<dbReference type="GO" id="GO:0020037">
    <property type="term" value="F:heme binding"/>
    <property type="evidence" value="ECO:0007669"/>
    <property type="project" value="InterPro"/>
</dbReference>
<dbReference type="InterPro" id="IPR017972">
    <property type="entry name" value="Cyt_P450_CS"/>
</dbReference>
<reference evidence="7 8" key="1">
    <citation type="journal article" date="2019" name="Plant Biotechnol. J.">
        <title>The red bayberry genome and genetic basis of sex determination.</title>
        <authorList>
            <person name="Jia H.M."/>
            <person name="Jia H.J."/>
            <person name="Cai Q.L."/>
            <person name="Wang Y."/>
            <person name="Zhao H.B."/>
            <person name="Yang W.F."/>
            <person name="Wang G.Y."/>
            <person name="Li Y.H."/>
            <person name="Zhan D.L."/>
            <person name="Shen Y.T."/>
            <person name="Niu Q.F."/>
            <person name="Chang L."/>
            <person name="Qiu J."/>
            <person name="Zhao L."/>
            <person name="Xie H.B."/>
            <person name="Fu W.Y."/>
            <person name="Jin J."/>
            <person name="Li X.W."/>
            <person name="Jiao Y."/>
            <person name="Zhou C.C."/>
            <person name="Tu T."/>
            <person name="Chai C.Y."/>
            <person name="Gao J.L."/>
            <person name="Fan L.J."/>
            <person name="van de Weg E."/>
            <person name="Wang J.Y."/>
            <person name="Gao Z.S."/>
        </authorList>
    </citation>
    <scope>NUCLEOTIDE SEQUENCE [LARGE SCALE GENOMIC DNA]</scope>
    <source>
        <tissue evidence="7">Leaves</tissue>
    </source>
</reference>
<dbReference type="OrthoDB" id="1055148at2759"/>
<dbReference type="InterPro" id="IPR036396">
    <property type="entry name" value="Cyt_P450_sf"/>
</dbReference>
<evidence type="ECO:0000313" key="8">
    <source>
        <dbReference type="Proteomes" id="UP000516437"/>
    </source>
</evidence>
<gene>
    <name evidence="7" type="ORF">CJ030_MR4G021068</name>
</gene>
<dbReference type="GO" id="GO:0016705">
    <property type="term" value="F:oxidoreductase activity, acting on paired donors, with incorporation or reduction of molecular oxygen"/>
    <property type="evidence" value="ECO:0007669"/>
    <property type="project" value="InterPro"/>
</dbReference>
<dbReference type="Pfam" id="PF00067">
    <property type="entry name" value="p450"/>
    <property type="match status" value="1"/>
</dbReference>
<evidence type="ECO:0000256" key="5">
    <source>
        <dbReference type="RuleBase" id="RU000461"/>
    </source>
</evidence>
<dbReference type="PRINTS" id="PR00385">
    <property type="entry name" value="P450"/>
</dbReference>
<dbReference type="PANTHER" id="PTHR47955">
    <property type="entry name" value="CYTOCHROME P450 FAMILY 71 PROTEIN"/>
    <property type="match status" value="1"/>
</dbReference>
<dbReference type="GO" id="GO:0004497">
    <property type="term" value="F:monooxygenase activity"/>
    <property type="evidence" value="ECO:0007669"/>
    <property type="project" value="UniProtKB-KW"/>
</dbReference>
<evidence type="ECO:0000256" key="1">
    <source>
        <dbReference type="ARBA" id="ARBA00010617"/>
    </source>
</evidence>
<evidence type="ECO:0000256" key="3">
    <source>
        <dbReference type="ARBA" id="ARBA00023004"/>
    </source>
</evidence>
<keyword evidence="6" id="KW-0812">Transmembrane</keyword>
<dbReference type="AlphaFoldDB" id="A0A6A1VWY3"/>
<feature type="binding site" description="axial binding residue" evidence="4">
    <location>
        <position position="452"/>
    </location>
    <ligand>
        <name>heme</name>
        <dbReference type="ChEBI" id="CHEBI:30413"/>
    </ligand>
    <ligandPart>
        <name>Fe</name>
        <dbReference type="ChEBI" id="CHEBI:18248"/>
    </ligandPart>
</feature>
<proteinExistence type="inferred from homology"/>
<keyword evidence="4 5" id="KW-0349">Heme</keyword>
<comment type="caution">
    <text evidence="7">The sequence shown here is derived from an EMBL/GenBank/DDBJ whole genome shotgun (WGS) entry which is preliminary data.</text>
</comment>
<sequence>MDLMTLFQQWWQEVCISTLLNSFLISLLLLFSFFYLLKLTRGGELNLPPSPPKLPIIGNLHQLGTLLHRSLHILSNKYGPLLLLHMGNAPFLIVSSPEIATELIKGRDTDFLNRPQIRAANVLFCGCSDVAFCSYDDYWRQAKKLFIENLSQKRVQALQFVREEEVGEVVEKIRRSCMDGGAIDLSEICVAIAHTITCRASFSKMYEGEEGSLSLGHLVRQAVDLIGAFCFEDLFPSLGWMDVLTGFSSRLRRTSRALHAILDQIIEDHQTNGDSDQSDDRDFLDILLCVQKNGMPGHDLTKENIKALILDMFLGGTDSTATTMEWAMAELVKNPRVMKRAQEEVRSVVGKKSKVDEADIEQMGYLKCTIKETLRLHPPFILARKSSAPAKLEGYDIPARTRILINNWAIQRDPKLWDKPGEFFPERFVSNPIDFKGQNDKFFPFGMGPRSCPGISFAIIGTEQVLANLLYWFDWELPEGAAGEDLDMSEVYGVAIRKKIPLRLVPVLHYP</sequence>
<dbReference type="SUPFAM" id="SSF48264">
    <property type="entry name" value="Cytochrome P450"/>
    <property type="match status" value="1"/>
</dbReference>
<keyword evidence="5" id="KW-0560">Oxidoreductase</keyword>
<keyword evidence="6" id="KW-0472">Membrane</keyword>
<comment type="similarity">
    <text evidence="1 5">Belongs to the cytochrome P450 family.</text>
</comment>
<evidence type="ECO:0000256" key="6">
    <source>
        <dbReference type="SAM" id="Phobius"/>
    </source>
</evidence>
<dbReference type="FunFam" id="1.10.630.10:FF:000011">
    <property type="entry name" value="Cytochrome P450 83B1"/>
    <property type="match status" value="1"/>
</dbReference>
<dbReference type="CDD" id="cd11072">
    <property type="entry name" value="CYP71-like"/>
    <property type="match status" value="1"/>
</dbReference>
<dbReference type="EMBL" id="RXIC02000022">
    <property type="protein sequence ID" value="KAB1217253.1"/>
    <property type="molecule type" value="Genomic_DNA"/>
</dbReference>
<dbReference type="Gene3D" id="1.10.630.10">
    <property type="entry name" value="Cytochrome P450"/>
    <property type="match status" value="1"/>
</dbReference>
<dbReference type="InterPro" id="IPR001128">
    <property type="entry name" value="Cyt_P450"/>
</dbReference>
<dbReference type="PRINTS" id="PR00463">
    <property type="entry name" value="EP450I"/>
</dbReference>
<feature type="transmembrane region" description="Helical" evidence="6">
    <location>
        <begin position="20"/>
        <end position="37"/>
    </location>
</feature>
<dbReference type="Proteomes" id="UP000516437">
    <property type="component" value="Chromosome 4"/>
</dbReference>
<dbReference type="GO" id="GO:0005506">
    <property type="term" value="F:iron ion binding"/>
    <property type="evidence" value="ECO:0007669"/>
    <property type="project" value="InterPro"/>
</dbReference>
<keyword evidence="2 4" id="KW-0479">Metal-binding</keyword>